<evidence type="ECO:0000256" key="5">
    <source>
        <dbReference type="ARBA" id="ARBA00023123"/>
    </source>
</evidence>
<feature type="binding site" evidence="9">
    <location>
        <begin position="133"/>
        <end position="140"/>
    </location>
    <ligand>
        <name>ATP</name>
        <dbReference type="ChEBI" id="CHEBI:30616"/>
    </ligand>
</feature>
<dbReference type="InterPro" id="IPR027417">
    <property type="entry name" value="P-loop_NTPase"/>
</dbReference>
<accession>A0ABP1QFX3</accession>
<dbReference type="PANTHER" id="PTHR13140">
    <property type="entry name" value="MYOSIN"/>
    <property type="match status" value="1"/>
</dbReference>
<dbReference type="SMART" id="SM00326">
    <property type="entry name" value="SH3"/>
    <property type="match status" value="1"/>
</dbReference>
<dbReference type="Pfam" id="PF14604">
    <property type="entry name" value="SH3_9"/>
    <property type="match status" value="1"/>
</dbReference>
<evidence type="ECO:0000313" key="14">
    <source>
        <dbReference type="EMBL" id="CAL8101965.1"/>
    </source>
</evidence>
<dbReference type="Gene3D" id="2.30.30.40">
    <property type="entry name" value="SH3 Domains"/>
    <property type="match status" value="1"/>
</dbReference>
<keyword evidence="7 9" id="KW-0009">Actin-binding</keyword>
<keyword evidence="5 9" id="KW-0518">Myosin</keyword>
<dbReference type="Proteomes" id="UP001642540">
    <property type="component" value="Unassembled WGS sequence"/>
</dbReference>
<dbReference type="PRINTS" id="PR00452">
    <property type="entry name" value="SH3DOMAIN"/>
</dbReference>
<feature type="compositionally biased region" description="Polar residues" evidence="10">
    <location>
        <begin position="948"/>
        <end position="957"/>
    </location>
</feature>
<evidence type="ECO:0008006" key="16">
    <source>
        <dbReference type="Google" id="ProtNLM"/>
    </source>
</evidence>
<dbReference type="InterPro" id="IPR010926">
    <property type="entry name" value="Myosin_TH1"/>
</dbReference>
<dbReference type="InterPro" id="IPR036961">
    <property type="entry name" value="Kinesin_motor_dom_sf"/>
</dbReference>
<dbReference type="InterPro" id="IPR001609">
    <property type="entry name" value="Myosin_head_motor_dom-like"/>
</dbReference>
<dbReference type="Gene3D" id="3.40.850.10">
    <property type="entry name" value="Kinesin motor domain"/>
    <property type="match status" value="1"/>
</dbReference>
<sequence>MYTVHISIDPNIFLINCNFDVPETQQQVYHWQSAVNTKVSGVDDMVLLSKISEDSIVDNLKKRFMDDWIFTYIGPVLVSVNPFKQMTYFTEKEINQYQGAAQYENRPHIYAVADNMYRNMMIDLENQCVIISGESGAGKTVAAKYIMNYIAKISGGGGVVQHVKDVILESNPLLEAFGNAKTIRNNNSSRFGKYVEIMFGSGGQPSGGKISNFLLEKSRVVALNQMERGFHIFYQLCAGATESMKSQFALMPPDYFEYLRQSNCYHVDGTNDAHDFQETLRAMNVIGLSQAEQNDIYSIVAGILHLGNLQFIESGNYAQVAETQGLEYPAALWQIDAATLGTKLVSRIMDGKWGRQTDRIEVTLNIEQALYTRNALAKALYARLFDYLVQRVNSAMVVTAIGHTIGILDIYGFEIFEKNGFEQFCINYVNEKLQQIFIELTLKAEQEEYVQEGIKWVPIDYFNNQVVCELIEGMRPPGVIAILNDVCATMHSVTNTADTDFQKKLSKEVQGHQHLQNAAEGFIIHHYAGIVSYNVEGFCDRNRDVLFPDLIQLMQSSTSQFIQGLFTEQVGNKTTRPTTAGSKIRKQANELVEALMKCTPHYVRCIKPNETKRPKDWEEARVKHQVEYLGLKENIRVRRAGFAYRRQFDKFLHRYAILCKETWPSWHGDPLEGIRRIMNAAHMDSDQFQLGHSKIFIKAPESLFQLEELRERKYDGFARVIQRAFRKYFAQRQRQKQREEAASIVFGKKQRRRFSINRAFNGDYIGLEFRPDLLSLLGRREKVEFCETVVKYDRRFKEAKRDLFITSTRVLLVGREKVKQGPNKGQLVPVIKRDIPYQDVFKVSLSTRQDDLLIIHVKGAYDTLIGSVFKTELLTVLHKKYKAVTSQNLNLHFNDRLEFTIKKDGWRGGGTRTIQFIAGLSDLRVLKGSGKVLTVEISEGLSKDARPQSMSISNSNGRAPEKPSRRPVVNQWVGQQKTQQVVPPRPAPAIPTQNKQPPTNLSNNPSIRVLNGGLQSRGSIRPAPPPPSEPAPPNQPRIPMGGFRLPYTITQGQGSVRGNPSGQNNIRGNGHVQNGDAIRHAAPHQMPGMGGNVMPEFLKSVPDAGAAGVKRSSLSNSRPVPGAGRPKPKPKPVIVGPKCRALYGYDAKDIDELSLKEGDVIDITLEHESGWWKGKCNGKEGLFPANYVEKL</sequence>
<dbReference type="Gene3D" id="1.20.5.4820">
    <property type="match status" value="1"/>
</dbReference>
<dbReference type="Gene3D" id="1.10.10.820">
    <property type="match status" value="1"/>
</dbReference>
<comment type="caution">
    <text evidence="14">The sequence shown here is derived from an EMBL/GenBank/DDBJ whole genome shotgun (WGS) entry which is preliminary data.</text>
</comment>
<evidence type="ECO:0000256" key="7">
    <source>
        <dbReference type="ARBA" id="ARBA00023203"/>
    </source>
</evidence>
<dbReference type="Pfam" id="PF00063">
    <property type="entry name" value="Myosin_head"/>
    <property type="match status" value="1"/>
</dbReference>
<organism evidence="14 15">
    <name type="scientific">Orchesella dallaii</name>
    <dbReference type="NCBI Taxonomy" id="48710"/>
    <lineage>
        <taxon>Eukaryota</taxon>
        <taxon>Metazoa</taxon>
        <taxon>Ecdysozoa</taxon>
        <taxon>Arthropoda</taxon>
        <taxon>Hexapoda</taxon>
        <taxon>Collembola</taxon>
        <taxon>Entomobryomorpha</taxon>
        <taxon>Entomobryoidea</taxon>
        <taxon>Orchesellidae</taxon>
        <taxon>Orchesellinae</taxon>
        <taxon>Orchesella</taxon>
    </lineage>
</organism>
<dbReference type="SUPFAM" id="SSF52540">
    <property type="entry name" value="P-loop containing nucleoside triphosphate hydrolases"/>
    <property type="match status" value="1"/>
</dbReference>
<evidence type="ECO:0000256" key="4">
    <source>
        <dbReference type="ARBA" id="ARBA00022840"/>
    </source>
</evidence>
<evidence type="ECO:0000313" key="15">
    <source>
        <dbReference type="Proteomes" id="UP001642540"/>
    </source>
</evidence>
<feature type="compositionally biased region" description="Polar residues" evidence="10">
    <location>
        <begin position="991"/>
        <end position="1006"/>
    </location>
</feature>
<gene>
    <name evidence="14" type="ORF">ODALV1_LOCUS11009</name>
</gene>
<reference evidence="14 15" key="1">
    <citation type="submission" date="2024-08" db="EMBL/GenBank/DDBJ databases">
        <authorList>
            <person name="Cucini C."/>
            <person name="Frati F."/>
        </authorList>
    </citation>
    <scope>NUCLEOTIDE SEQUENCE [LARGE SCALE GENOMIC DNA]</scope>
</reference>
<dbReference type="Gene3D" id="1.20.58.530">
    <property type="match status" value="1"/>
</dbReference>
<evidence type="ECO:0000256" key="8">
    <source>
        <dbReference type="PROSITE-ProRule" id="PRU00192"/>
    </source>
</evidence>
<keyword evidence="15" id="KW-1185">Reference proteome</keyword>
<dbReference type="SMART" id="SM00242">
    <property type="entry name" value="MYSc"/>
    <property type="match status" value="1"/>
</dbReference>
<keyword evidence="4 9" id="KW-0067">ATP-binding</keyword>
<keyword evidence="6 9" id="KW-0505">Motor protein</keyword>
<feature type="region of interest" description="Disordered" evidence="10">
    <location>
        <begin position="1105"/>
        <end position="1133"/>
    </location>
</feature>
<evidence type="ECO:0000259" key="13">
    <source>
        <dbReference type="PROSITE" id="PS51757"/>
    </source>
</evidence>
<name>A0ABP1QFX3_9HEXA</name>
<dbReference type="InterPro" id="IPR036072">
    <property type="entry name" value="MYSc_Myo1"/>
</dbReference>
<dbReference type="PROSITE" id="PS51456">
    <property type="entry name" value="MYOSIN_MOTOR"/>
    <property type="match status" value="1"/>
</dbReference>
<dbReference type="PRINTS" id="PR00193">
    <property type="entry name" value="MYOSINHEAVY"/>
</dbReference>
<dbReference type="InterPro" id="IPR036028">
    <property type="entry name" value="SH3-like_dom_sf"/>
</dbReference>
<feature type="region of interest" description="Disordered" evidence="10">
    <location>
        <begin position="943"/>
        <end position="1074"/>
    </location>
</feature>
<dbReference type="Pfam" id="PF06017">
    <property type="entry name" value="Myosin_TH1"/>
    <property type="match status" value="1"/>
</dbReference>
<feature type="compositionally biased region" description="Polar residues" evidence="10">
    <location>
        <begin position="972"/>
        <end position="981"/>
    </location>
</feature>
<feature type="domain" description="Myosin motor" evidence="12">
    <location>
        <begin position="40"/>
        <end position="711"/>
    </location>
</feature>
<dbReference type="EMBL" id="CAXLJM020000033">
    <property type="protein sequence ID" value="CAL8101965.1"/>
    <property type="molecule type" value="Genomic_DNA"/>
</dbReference>
<feature type="compositionally biased region" description="Pro residues" evidence="10">
    <location>
        <begin position="1022"/>
        <end position="1036"/>
    </location>
</feature>
<evidence type="ECO:0000256" key="6">
    <source>
        <dbReference type="ARBA" id="ARBA00023175"/>
    </source>
</evidence>
<dbReference type="PROSITE" id="PS51757">
    <property type="entry name" value="TH1"/>
    <property type="match status" value="1"/>
</dbReference>
<dbReference type="SUPFAM" id="SSF50044">
    <property type="entry name" value="SH3-domain"/>
    <property type="match status" value="1"/>
</dbReference>
<evidence type="ECO:0000256" key="10">
    <source>
        <dbReference type="SAM" id="MobiDB-lite"/>
    </source>
</evidence>
<feature type="compositionally biased region" description="Polar residues" evidence="10">
    <location>
        <begin position="1048"/>
        <end position="1067"/>
    </location>
</feature>
<comment type="similarity">
    <text evidence="1 9">Belongs to the TRAFAC class myosin-kinesin ATPase superfamily. Myosin family.</text>
</comment>
<evidence type="ECO:0000256" key="1">
    <source>
        <dbReference type="ARBA" id="ARBA00008314"/>
    </source>
</evidence>
<proteinExistence type="inferred from homology"/>
<dbReference type="PROSITE" id="PS50002">
    <property type="entry name" value="SH3"/>
    <property type="match status" value="1"/>
</dbReference>
<feature type="domain" description="SH3" evidence="11">
    <location>
        <begin position="1134"/>
        <end position="1191"/>
    </location>
</feature>
<evidence type="ECO:0000256" key="3">
    <source>
        <dbReference type="ARBA" id="ARBA00022741"/>
    </source>
</evidence>
<dbReference type="PANTHER" id="PTHR13140:SF729">
    <property type="entry name" value="UNCONVENTIONAL MYOSIN-IE"/>
    <property type="match status" value="1"/>
</dbReference>
<keyword evidence="2 8" id="KW-0728">SH3 domain</keyword>
<feature type="domain" description="TH1" evidence="13">
    <location>
        <begin position="749"/>
        <end position="948"/>
    </location>
</feature>
<evidence type="ECO:0000259" key="11">
    <source>
        <dbReference type="PROSITE" id="PS50002"/>
    </source>
</evidence>
<dbReference type="InterPro" id="IPR001452">
    <property type="entry name" value="SH3_domain"/>
</dbReference>
<evidence type="ECO:0000259" key="12">
    <source>
        <dbReference type="PROSITE" id="PS51456"/>
    </source>
</evidence>
<keyword evidence="3 9" id="KW-0547">Nucleotide-binding</keyword>
<feature type="region of interest" description="Actin-binding" evidence="9">
    <location>
        <begin position="588"/>
        <end position="610"/>
    </location>
</feature>
<dbReference type="Gene3D" id="1.20.120.720">
    <property type="entry name" value="Myosin VI head, motor domain, U50 subdomain"/>
    <property type="match status" value="1"/>
</dbReference>
<evidence type="ECO:0000256" key="9">
    <source>
        <dbReference type="PROSITE-ProRule" id="PRU00782"/>
    </source>
</evidence>
<protein>
    <recommendedName>
        <fullName evidence="16">Unconventional myosin-Ie</fullName>
    </recommendedName>
</protein>
<dbReference type="CDD" id="cd01378">
    <property type="entry name" value="MYSc_Myo1"/>
    <property type="match status" value="1"/>
</dbReference>
<evidence type="ECO:0000256" key="2">
    <source>
        <dbReference type="ARBA" id="ARBA00022443"/>
    </source>
</evidence>